<dbReference type="EMBL" id="JAAAHW010006312">
    <property type="protein sequence ID" value="KAF9963213.1"/>
    <property type="molecule type" value="Genomic_DNA"/>
</dbReference>
<proteinExistence type="predicted"/>
<feature type="compositionally biased region" description="Polar residues" evidence="1">
    <location>
        <begin position="87"/>
        <end position="98"/>
    </location>
</feature>
<evidence type="ECO:0000313" key="3">
    <source>
        <dbReference type="Proteomes" id="UP000749646"/>
    </source>
</evidence>
<accession>A0A9P6J5G8</accession>
<comment type="caution">
    <text evidence="2">The sequence shown here is derived from an EMBL/GenBank/DDBJ whole genome shotgun (WGS) entry which is preliminary data.</text>
</comment>
<keyword evidence="3" id="KW-1185">Reference proteome</keyword>
<evidence type="ECO:0000256" key="1">
    <source>
        <dbReference type="SAM" id="MobiDB-lite"/>
    </source>
</evidence>
<feature type="compositionally biased region" description="Basic and acidic residues" evidence="1">
    <location>
        <begin position="74"/>
        <end position="86"/>
    </location>
</feature>
<gene>
    <name evidence="2" type="ORF">BGZ65_005135</name>
</gene>
<feature type="region of interest" description="Disordered" evidence="1">
    <location>
        <begin position="1"/>
        <end position="104"/>
    </location>
</feature>
<reference evidence="2" key="1">
    <citation type="journal article" date="2020" name="Fungal Divers.">
        <title>Resolving the Mortierellaceae phylogeny through synthesis of multi-gene phylogenetics and phylogenomics.</title>
        <authorList>
            <person name="Vandepol N."/>
            <person name="Liber J."/>
            <person name="Desiro A."/>
            <person name="Na H."/>
            <person name="Kennedy M."/>
            <person name="Barry K."/>
            <person name="Grigoriev I.V."/>
            <person name="Miller A.N."/>
            <person name="O'Donnell K."/>
            <person name="Stajich J.E."/>
            <person name="Bonito G."/>
        </authorList>
    </citation>
    <scope>NUCLEOTIDE SEQUENCE</scope>
    <source>
        <strain evidence="2">MES-2147</strain>
    </source>
</reference>
<name>A0A9P6J5G8_9FUNG</name>
<feature type="compositionally biased region" description="Basic and acidic residues" evidence="1">
    <location>
        <begin position="1"/>
        <end position="14"/>
    </location>
</feature>
<protein>
    <submittedName>
        <fullName evidence="2">Uncharacterized protein</fullName>
    </submittedName>
</protein>
<feature type="compositionally biased region" description="Acidic residues" evidence="1">
    <location>
        <begin position="15"/>
        <end position="53"/>
    </location>
</feature>
<feature type="non-terminal residue" evidence="2">
    <location>
        <position position="1"/>
    </location>
</feature>
<evidence type="ECO:0000313" key="2">
    <source>
        <dbReference type="EMBL" id="KAF9963213.1"/>
    </source>
</evidence>
<sequence length="120" mass="13896">MTIHARVEWEQESDRDLEEENEASEEETAVETAEEEEEITEEEKELAAAEEEHETLRRRWQELQSSHLKGTKNNGRDHIDGQDETMKNTSIVAGTSKNITKKDKTKTRFICGQFSRDIST</sequence>
<dbReference type="AlphaFoldDB" id="A0A9P6J5G8"/>
<dbReference type="Proteomes" id="UP000749646">
    <property type="component" value="Unassembled WGS sequence"/>
</dbReference>
<feature type="compositionally biased region" description="Polar residues" evidence="1">
    <location>
        <begin position="62"/>
        <end position="73"/>
    </location>
</feature>
<organism evidence="2 3">
    <name type="scientific">Modicella reniformis</name>
    <dbReference type="NCBI Taxonomy" id="1440133"/>
    <lineage>
        <taxon>Eukaryota</taxon>
        <taxon>Fungi</taxon>
        <taxon>Fungi incertae sedis</taxon>
        <taxon>Mucoromycota</taxon>
        <taxon>Mortierellomycotina</taxon>
        <taxon>Mortierellomycetes</taxon>
        <taxon>Mortierellales</taxon>
        <taxon>Mortierellaceae</taxon>
        <taxon>Modicella</taxon>
    </lineage>
</organism>